<dbReference type="RefSeq" id="XP_016512399.1">
    <property type="nucleotide sequence ID" value="XM_016656913.1"/>
</dbReference>
<reference evidence="5" key="1">
    <citation type="submission" date="2025-08" db="UniProtKB">
        <authorList>
            <consortium name="RefSeq"/>
        </authorList>
    </citation>
    <scope>IDENTIFICATION</scope>
</reference>
<dbReference type="PANTHER" id="PTHR47936:SF5">
    <property type="entry name" value="PENTACOTRIPEPTIDE-REPEAT REGION OF PRORP DOMAIN-CONTAINING PROTEIN"/>
    <property type="match status" value="1"/>
</dbReference>
<feature type="region of interest" description="Disordered" evidence="4">
    <location>
        <begin position="1"/>
        <end position="38"/>
    </location>
</feature>
<evidence type="ECO:0000256" key="2">
    <source>
        <dbReference type="ARBA" id="ARBA00022737"/>
    </source>
</evidence>
<dbReference type="OrthoDB" id="185373at2759"/>
<evidence type="ECO:0000256" key="4">
    <source>
        <dbReference type="SAM" id="MobiDB-lite"/>
    </source>
</evidence>
<dbReference type="KEGG" id="nta:107829461"/>
<dbReference type="SMR" id="A0A1S4DGK9"/>
<dbReference type="Pfam" id="PF12854">
    <property type="entry name" value="PPR_1"/>
    <property type="match status" value="1"/>
</dbReference>
<keyword evidence="2" id="KW-0677">Repeat</keyword>
<dbReference type="InterPro" id="IPR011990">
    <property type="entry name" value="TPR-like_helical_dom_sf"/>
</dbReference>
<accession>A0A1S4DGK9</accession>
<dbReference type="NCBIfam" id="TIGR00756">
    <property type="entry name" value="PPR"/>
    <property type="match status" value="3"/>
</dbReference>
<comment type="similarity">
    <text evidence="1">Belongs to the PPR family. P subfamily.</text>
</comment>
<dbReference type="PaxDb" id="4097-A0A1S4DGK9"/>
<gene>
    <name evidence="5" type="primary">LOC107829461</name>
</gene>
<name>A0A1S4DGK9_TOBAC</name>
<dbReference type="Gene3D" id="1.25.40.10">
    <property type="entry name" value="Tetratricopeptide repeat domain"/>
    <property type="match status" value="3"/>
</dbReference>
<evidence type="ECO:0000313" key="5">
    <source>
        <dbReference type="RefSeq" id="XP_016512399.1"/>
    </source>
</evidence>
<dbReference type="InterPro" id="IPR002885">
    <property type="entry name" value="PPR_rpt"/>
</dbReference>
<dbReference type="PANTHER" id="PTHR47936">
    <property type="entry name" value="PPR_LONG DOMAIN-CONTAINING PROTEIN"/>
    <property type="match status" value="1"/>
</dbReference>
<proteinExistence type="inferred from homology"/>
<dbReference type="OMA" id="AEWFRKN"/>
<feature type="repeat" description="PPR" evidence="3">
    <location>
        <begin position="262"/>
        <end position="296"/>
    </location>
</feature>
<organism evidence="5">
    <name type="scientific">Nicotiana tabacum</name>
    <name type="common">Common tobacco</name>
    <dbReference type="NCBI Taxonomy" id="4097"/>
    <lineage>
        <taxon>Eukaryota</taxon>
        <taxon>Viridiplantae</taxon>
        <taxon>Streptophyta</taxon>
        <taxon>Embryophyta</taxon>
        <taxon>Tracheophyta</taxon>
        <taxon>Spermatophyta</taxon>
        <taxon>Magnoliopsida</taxon>
        <taxon>eudicotyledons</taxon>
        <taxon>Gunneridae</taxon>
        <taxon>Pentapetalae</taxon>
        <taxon>asterids</taxon>
        <taxon>lamiids</taxon>
        <taxon>Solanales</taxon>
        <taxon>Solanaceae</taxon>
        <taxon>Nicotianoideae</taxon>
        <taxon>Nicotianeae</taxon>
        <taxon>Nicotiana</taxon>
    </lineage>
</organism>
<evidence type="ECO:0000256" key="3">
    <source>
        <dbReference type="PROSITE-ProRule" id="PRU00708"/>
    </source>
</evidence>
<feature type="repeat" description="PPR" evidence="3">
    <location>
        <begin position="227"/>
        <end position="261"/>
    </location>
</feature>
<feature type="repeat" description="PPR" evidence="3">
    <location>
        <begin position="332"/>
        <end position="366"/>
    </location>
</feature>
<protein>
    <submittedName>
        <fullName evidence="5">Pentatricopeptide repeat-containing protein At1g55890, mitochondrial</fullName>
    </submittedName>
</protein>
<dbReference type="Pfam" id="PF13041">
    <property type="entry name" value="PPR_2"/>
    <property type="match status" value="1"/>
</dbReference>
<feature type="compositionally biased region" description="Polar residues" evidence="4">
    <location>
        <begin position="1"/>
        <end position="13"/>
    </location>
</feature>
<sequence>MARTRASSSTNQHLEPPTAVPTREKRKKNHLHKNPDSYTINPTVQKSFLNTLLLHFPNGHSYQIDPPYFLHCCYNNLSTAATTTLSPIRAISDDLYKERNLKRLVEKFKQYSDVNRFRTKNGIYESTVQRLASAKKFKWIEEILEHQKQYKSDISKESFAARLVSLYGKCGLFENAQKVFDEMPDRNCKQTLKSVNALLGASVNSKKYDKLETLFKELPEKLKVKPDVVTYNIMIKGLCDKGALDKAAALIDEIEKNGLNPDLVTFNTILGAFYSTGKFDAGEKVWKLMVSKNVTPDIRSYNAKLVGLINNSKVSEAAKLVGELGSFELKPDVFTYGTLIRGYCDKGNLEEAKKWYLELVKSGSSPNKVIFGSVITAACEKGDFDWAFELCKDVFKNKCHVDAELLQGVVDGMVKSSRIWEAKEVVRLGKSNDYHLYKLKLPSDD</sequence>
<dbReference type="PROSITE" id="PS51375">
    <property type="entry name" value="PPR"/>
    <property type="match status" value="3"/>
</dbReference>
<dbReference type="AlphaFoldDB" id="A0A1S4DGK9"/>
<dbReference type="Pfam" id="PF01535">
    <property type="entry name" value="PPR"/>
    <property type="match status" value="2"/>
</dbReference>
<evidence type="ECO:0000256" key="1">
    <source>
        <dbReference type="ARBA" id="ARBA00007626"/>
    </source>
</evidence>